<dbReference type="PANTHER" id="PTHR43363:SF1">
    <property type="entry name" value="HYPOXANTHINE-GUANINE PHOSPHORIBOSYLTRANSFERASE"/>
    <property type="match status" value="1"/>
</dbReference>
<dbReference type="EMBL" id="DRXG01000012">
    <property type="protein sequence ID" value="HHN51848.1"/>
    <property type="molecule type" value="Genomic_DNA"/>
</dbReference>
<dbReference type="InterPro" id="IPR000836">
    <property type="entry name" value="PRTase_dom"/>
</dbReference>
<evidence type="ECO:0000313" key="6">
    <source>
        <dbReference type="EMBL" id="HHN51848.1"/>
    </source>
</evidence>
<dbReference type="CDD" id="cd06223">
    <property type="entry name" value="PRTases_typeI"/>
    <property type="match status" value="1"/>
</dbReference>
<dbReference type="Gene3D" id="3.40.50.2020">
    <property type="match status" value="1"/>
</dbReference>
<dbReference type="AlphaFoldDB" id="A0A7C4E2B5"/>
<keyword evidence="1 5" id="KW-0328">Glycosyltransferase</keyword>
<dbReference type="Pfam" id="PF00156">
    <property type="entry name" value="Pribosyltran"/>
    <property type="match status" value="1"/>
</dbReference>
<keyword evidence="2 5" id="KW-0808">Transferase</keyword>
<protein>
    <submittedName>
        <fullName evidence="5">Phosphoribosyltransferase</fullName>
    </submittedName>
</protein>
<name>A0A7C4E2B5_CALS0</name>
<dbReference type="InterPro" id="IPR029057">
    <property type="entry name" value="PRTase-like"/>
</dbReference>
<sequence length="201" mass="22476">MEIKSVGGRKFLVLSWRDVELGADALAEKIVDGRCSVDTIIGVLRGGMIVADFLSDILDVREVYVIGCRSYTGTVSTELKIYHDLALDRLDGRNVLLVDDVADTGSTLDAAVEKILKPRNPERVTTATLLKKPWSRYTPDYYVEETDAWIVFPWERVEAVKTVGKIFVENMGFDVAVDELATLSRLAREKVLSVIKPLQRT</sequence>
<comment type="caution">
    <text evidence="5">The sequence shown here is derived from an EMBL/GenBank/DDBJ whole genome shotgun (WGS) entry which is preliminary data.</text>
</comment>
<evidence type="ECO:0000256" key="1">
    <source>
        <dbReference type="ARBA" id="ARBA00022676"/>
    </source>
</evidence>
<evidence type="ECO:0000313" key="4">
    <source>
        <dbReference type="EMBL" id="HGL40220.1"/>
    </source>
</evidence>
<dbReference type="SUPFAM" id="SSF53271">
    <property type="entry name" value="PRTase-like"/>
    <property type="match status" value="1"/>
</dbReference>
<feature type="domain" description="Phosphoribosyltransferase" evidence="3">
    <location>
        <begin position="16"/>
        <end position="154"/>
    </location>
</feature>
<proteinExistence type="predicted"/>
<evidence type="ECO:0000313" key="5">
    <source>
        <dbReference type="EMBL" id="HGN90356.1"/>
    </source>
</evidence>
<dbReference type="PANTHER" id="PTHR43363">
    <property type="entry name" value="HYPOXANTHINE PHOSPHORIBOSYLTRANSFERASE"/>
    <property type="match status" value="1"/>
</dbReference>
<dbReference type="EMBL" id="DTCM01000012">
    <property type="protein sequence ID" value="HGL40220.1"/>
    <property type="molecule type" value="Genomic_DNA"/>
</dbReference>
<organism evidence="5">
    <name type="scientific">Caldiarchaeum subterraneum</name>
    <dbReference type="NCBI Taxonomy" id="311458"/>
    <lineage>
        <taxon>Archaea</taxon>
        <taxon>Nitrososphaerota</taxon>
        <taxon>Candidatus Caldarchaeales</taxon>
        <taxon>Candidatus Caldarchaeaceae</taxon>
        <taxon>Candidatus Caldarchaeum</taxon>
    </lineage>
</organism>
<evidence type="ECO:0000259" key="3">
    <source>
        <dbReference type="Pfam" id="PF00156"/>
    </source>
</evidence>
<dbReference type="GO" id="GO:0016757">
    <property type="term" value="F:glycosyltransferase activity"/>
    <property type="evidence" value="ECO:0007669"/>
    <property type="project" value="UniProtKB-KW"/>
</dbReference>
<dbReference type="EMBL" id="DTAD01000043">
    <property type="protein sequence ID" value="HGN90356.1"/>
    <property type="molecule type" value="Genomic_DNA"/>
</dbReference>
<gene>
    <name evidence="6" type="ORF">ENM30_00885</name>
    <name evidence="5" type="ORF">ENT82_04425</name>
    <name evidence="4" type="ORF">ENU43_00920</name>
</gene>
<accession>A0A7C4E2B5</accession>
<evidence type="ECO:0000256" key="2">
    <source>
        <dbReference type="ARBA" id="ARBA00022679"/>
    </source>
</evidence>
<reference evidence="5" key="1">
    <citation type="journal article" date="2020" name="mSystems">
        <title>Genome- and Community-Level Interaction Insights into Carbon Utilization and Element Cycling Functions of Hydrothermarchaeota in Hydrothermal Sediment.</title>
        <authorList>
            <person name="Zhou Z."/>
            <person name="Liu Y."/>
            <person name="Xu W."/>
            <person name="Pan J."/>
            <person name="Luo Z.H."/>
            <person name="Li M."/>
        </authorList>
    </citation>
    <scope>NUCLEOTIDE SEQUENCE [LARGE SCALE GENOMIC DNA]</scope>
    <source>
        <strain evidence="6">SpSt-1073</strain>
        <strain evidence="5">SpSt-613</strain>
        <strain evidence="4">SpSt-669</strain>
    </source>
</reference>